<dbReference type="KEGG" id="vgu:HYG85_05875"/>
<organism evidence="2 3">
    <name type="scientific">Vallitalea guaymasensis</name>
    <dbReference type="NCBI Taxonomy" id="1185412"/>
    <lineage>
        <taxon>Bacteria</taxon>
        <taxon>Bacillati</taxon>
        <taxon>Bacillota</taxon>
        <taxon>Clostridia</taxon>
        <taxon>Lachnospirales</taxon>
        <taxon>Vallitaleaceae</taxon>
        <taxon>Vallitalea</taxon>
    </lineage>
</organism>
<dbReference type="InterPro" id="IPR009577">
    <property type="entry name" value="Sm_multidrug_ex"/>
</dbReference>
<dbReference type="EMBL" id="CP058561">
    <property type="protein sequence ID" value="QUH28478.1"/>
    <property type="molecule type" value="Genomic_DNA"/>
</dbReference>
<feature type="transmembrane region" description="Helical" evidence="1">
    <location>
        <begin position="129"/>
        <end position="150"/>
    </location>
</feature>
<reference evidence="2 3" key="1">
    <citation type="submission" date="2020-07" db="EMBL/GenBank/DDBJ databases">
        <title>Vallitalea guaymasensis genome.</title>
        <authorList>
            <person name="Postec A."/>
        </authorList>
    </citation>
    <scope>NUCLEOTIDE SEQUENCE [LARGE SCALE GENOMIC DNA]</scope>
    <source>
        <strain evidence="2 3">Ra1766G1</strain>
    </source>
</reference>
<keyword evidence="1" id="KW-0812">Transmembrane</keyword>
<sequence>MDKLLQVFISSMIPIVEQKGAILLGILTYDLDVLQVFVISLVGSIIPAPFILLFFNKIFTWMQKYKAFAHINSIIDKKISKNTRKIEKRKELALIIFIGIPLPTTGIWTGSAVAAFLNLDFKKSMVCVILGATISAILITIISLTFPSLWSIKI</sequence>
<gene>
    <name evidence="2" type="ORF">HYG85_05875</name>
</gene>
<evidence type="ECO:0000313" key="2">
    <source>
        <dbReference type="EMBL" id="QUH28478.1"/>
    </source>
</evidence>
<evidence type="ECO:0000313" key="3">
    <source>
        <dbReference type="Proteomes" id="UP000677305"/>
    </source>
</evidence>
<accession>A0A8J8SB77</accession>
<dbReference type="Pfam" id="PF06695">
    <property type="entry name" value="Sm_multidrug_ex"/>
    <property type="match status" value="1"/>
</dbReference>
<name>A0A8J8SB77_9FIRM</name>
<protein>
    <submittedName>
        <fullName evidence="2">Small multi-drug export protein</fullName>
    </submittedName>
</protein>
<dbReference type="PANTHER" id="PTHR36007">
    <property type="entry name" value="TRANSPORT PROTEIN-RELATED"/>
    <property type="match status" value="1"/>
</dbReference>
<dbReference type="PANTHER" id="PTHR36007:SF2">
    <property type="entry name" value="TRANSPORT PROTEIN-RELATED"/>
    <property type="match status" value="1"/>
</dbReference>
<proteinExistence type="predicted"/>
<feature type="transmembrane region" description="Helical" evidence="1">
    <location>
        <begin position="92"/>
        <end position="117"/>
    </location>
</feature>
<keyword evidence="1" id="KW-1133">Transmembrane helix</keyword>
<evidence type="ECO:0000256" key="1">
    <source>
        <dbReference type="SAM" id="Phobius"/>
    </source>
</evidence>
<feature type="transmembrane region" description="Helical" evidence="1">
    <location>
        <begin position="34"/>
        <end position="55"/>
    </location>
</feature>
<keyword evidence="3" id="KW-1185">Reference proteome</keyword>
<dbReference type="RefSeq" id="WP_212692702.1">
    <property type="nucleotide sequence ID" value="NZ_CP058561.1"/>
</dbReference>
<dbReference type="Proteomes" id="UP000677305">
    <property type="component" value="Chromosome"/>
</dbReference>
<keyword evidence="1" id="KW-0472">Membrane</keyword>
<dbReference type="AlphaFoldDB" id="A0A8J8SB77"/>